<dbReference type="SUPFAM" id="SSF53335">
    <property type="entry name" value="S-adenosyl-L-methionine-dependent methyltransferases"/>
    <property type="match status" value="1"/>
</dbReference>
<keyword evidence="4 6" id="KW-0694">RNA-binding</keyword>
<keyword evidence="7" id="KW-0698">rRNA processing</keyword>
<evidence type="ECO:0000313" key="9">
    <source>
        <dbReference type="Proteomes" id="UP001214628"/>
    </source>
</evidence>
<reference evidence="8" key="1">
    <citation type="submission" date="2023-02" db="EMBL/GenBank/DDBJ databases">
        <title>Mating type loci evolution in Malassezia.</title>
        <authorList>
            <person name="Coelho M.A."/>
        </authorList>
    </citation>
    <scope>NUCLEOTIDE SEQUENCE</scope>
    <source>
        <strain evidence="8">CBS 14136</strain>
    </source>
</reference>
<evidence type="ECO:0000256" key="5">
    <source>
        <dbReference type="ARBA" id="ARBA00024915"/>
    </source>
</evidence>
<comment type="caution">
    <text evidence="6">Lacks conserved residue(s) required for the propagation of feature annotation.</text>
</comment>
<keyword evidence="3 6" id="KW-0949">S-adenosyl-L-methionine</keyword>
<evidence type="ECO:0000256" key="6">
    <source>
        <dbReference type="PROSITE-ProRule" id="PRU01026"/>
    </source>
</evidence>
<dbReference type="InterPro" id="IPR001737">
    <property type="entry name" value="KsgA/Erm"/>
</dbReference>
<accession>A0AAF0JDL5</accession>
<keyword evidence="1 6" id="KW-0489">Methyltransferase</keyword>
<name>A0AAF0JDL5_9BASI</name>
<dbReference type="InterPro" id="IPR023165">
    <property type="entry name" value="rRNA_Ade_diMease-like_C"/>
</dbReference>
<evidence type="ECO:0000256" key="2">
    <source>
        <dbReference type="ARBA" id="ARBA00022679"/>
    </source>
</evidence>
<keyword evidence="9" id="KW-1185">Reference proteome</keyword>
<dbReference type="PANTHER" id="PTHR11727:SF7">
    <property type="entry name" value="DIMETHYLADENOSINE TRANSFERASE-RELATED"/>
    <property type="match status" value="1"/>
</dbReference>
<comment type="similarity">
    <text evidence="6 7">Belongs to the class I-like SAM-binding methyltransferase superfamily. rRNA adenine N(6)-methyltransferase family.</text>
</comment>
<sequence length="471" mass="53361">MVMVPRMRCVTALVTRSARAAIWPKIPEIRSYSTESVENEFLQSESASRRRRSITIEKPQVSAEPMYKELDKVGDVYEPFCHNHLPHPLAWKKTFSFTREQSARHRYFVARRDTVQEIVSKIGLDDPERKGQKVTVIEAYAGPGTITRELMKHPSVERVVALEQVPSFLPSLEELKKDPTMEGFHDKLRIVPESGFVWDSYDIMIDHGYLSNLENKIPRLGPKAPPMDWEAPSPIVFVAQIPNTVHGEQLFAQLIHAIPSGFWLFRFGRVKMVFVCGETVAIRALATPQTRDRAKLGATVQCLSKPELLFSAEQLKPYADHFYPSIPSIGPRVPITNTFIPNANISSGLSKRKLSVLSVDPLKHPLVSGRDMDSFEFLARNLFVLRTKPISEALKHVAPGAENVLKMLAPTHPRMQNRPEQVILPETPVVALTNEQLAALAAVFEKWPFRPENLFEDGRVLRNSKSDKQFF</sequence>
<evidence type="ECO:0000313" key="8">
    <source>
        <dbReference type="EMBL" id="WFD42509.1"/>
    </source>
</evidence>
<dbReference type="Pfam" id="PF00398">
    <property type="entry name" value="RrnaAD"/>
    <property type="match status" value="1"/>
</dbReference>
<dbReference type="Gene3D" id="1.10.8.100">
    <property type="entry name" value="Ribosomal RNA adenine dimethylase-like, domain 2"/>
    <property type="match status" value="1"/>
</dbReference>
<proteinExistence type="inferred from homology"/>
<dbReference type="EC" id="2.1.1.-" evidence="7"/>
<dbReference type="PROSITE" id="PS51689">
    <property type="entry name" value="SAM_RNA_A_N6_MT"/>
    <property type="match status" value="1"/>
</dbReference>
<dbReference type="PANTHER" id="PTHR11727">
    <property type="entry name" value="DIMETHYLADENOSINE TRANSFERASE"/>
    <property type="match status" value="1"/>
</dbReference>
<dbReference type="Gene3D" id="3.40.50.150">
    <property type="entry name" value="Vaccinia Virus protein VP39"/>
    <property type="match status" value="1"/>
</dbReference>
<organism evidence="8 9">
    <name type="scientific">Malassezia psittaci</name>
    <dbReference type="NCBI Taxonomy" id="1821823"/>
    <lineage>
        <taxon>Eukaryota</taxon>
        <taxon>Fungi</taxon>
        <taxon>Dikarya</taxon>
        <taxon>Basidiomycota</taxon>
        <taxon>Ustilaginomycotina</taxon>
        <taxon>Malasseziomycetes</taxon>
        <taxon>Malasseziales</taxon>
        <taxon>Malasseziaceae</taxon>
        <taxon>Malassezia</taxon>
    </lineage>
</organism>
<protein>
    <recommendedName>
        <fullName evidence="7">rRNA adenine N(6)-methyltransferase</fullName>
        <ecNumber evidence="7">2.1.1.-</ecNumber>
    </recommendedName>
</protein>
<dbReference type="GO" id="GO:0000179">
    <property type="term" value="F:rRNA (adenine-N6,N6-)-dimethyltransferase activity"/>
    <property type="evidence" value="ECO:0007669"/>
    <property type="project" value="UniProtKB-UniRule"/>
</dbReference>
<dbReference type="Proteomes" id="UP001214628">
    <property type="component" value="Chromosome 1"/>
</dbReference>
<dbReference type="GO" id="GO:0003723">
    <property type="term" value="F:RNA binding"/>
    <property type="evidence" value="ECO:0007669"/>
    <property type="project" value="UniProtKB-UniRule"/>
</dbReference>
<dbReference type="InterPro" id="IPR029063">
    <property type="entry name" value="SAM-dependent_MTases_sf"/>
</dbReference>
<evidence type="ECO:0000256" key="3">
    <source>
        <dbReference type="ARBA" id="ARBA00022691"/>
    </source>
</evidence>
<feature type="binding site" evidence="6">
    <location>
        <position position="109"/>
    </location>
    <ligand>
        <name>S-adenosyl-L-methionine</name>
        <dbReference type="ChEBI" id="CHEBI:59789"/>
    </ligand>
</feature>
<keyword evidence="2 6" id="KW-0808">Transferase</keyword>
<comment type="function">
    <text evidence="5">Mitochondrial transcription factor that confers selective promoter recognition on the core subunit of the yeast mitochondrial RNA polymerase. Interacts with DNA in a non-specific manner.</text>
</comment>
<evidence type="ECO:0000256" key="4">
    <source>
        <dbReference type="ARBA" id="ARBA00022884"/>
    </source>
</evidence>
<feature type="binding site" evidence="6">
    <location>
        <position position="163"/>
    </location>
    <ligand>
        <name>S-adenosyl-L-methionine</name>
        <dbReference type="ChEBI" id="CHEBI:59789"/>
    </ligand>
</feature>
<dbReference type="EMBL" id="CP118375">
    <property type="protein sequence ID" value="WFD42509.1"/>
    <property type="molecule type" value="Genomic_DNA"/>
</dbReference>
<evidence type="ECO:0000256" key="1">
    <source>
        <dbReference type="ARBA" id="ARBA00022603"/>
    </source>
</evidence>
<evidence type="ECO:0000256" key="7">
    <source>
        <dbReference type="RuleBase" id="RU362106"/>
    </source>
</evidence>
<gene>
    <name evidence="8" type="ORF">MPSI1_001154</name>
</gene>
<dbReference type="AlphaFoldDB" id="A0AAF0JDL5"/>